<dbReference type="NCBIfam" id="NF005552">
    <property type="entry name" value="PRK07213.1"/>
    <property type="match status" value="1"/>
</dbReference>
<dbReference type="PANTHER" id="PTHR43794:SF5">
    <property type="entry name" value="CHLOROHYDROLASE FAMILY PROTEIN"/>
    <property type="match status" value="1"/>
</dbReference>
<dbReference type="eggNOG" id="arCOG00692">
    <property type="taxonomic scope" value="Archaea"/>
</dbReference>
<name>F0TCQ3_METLA</name>
<dbReference type="SUPFAM" id="SSF51556">
    <property type="entry name" value="Metallo-dependent hydrolases"/>
    <property type="match status" value="1"/>
</dbReference>
<dbReference type="GeneID" id="10278695"/>
<dbReference type="InterPro" id="IPR032466">
    <property type="entry name" value="Metal_Hydrolase"/>
</dbReference>
<evidence type="ECO:0000313" key="2">
    <source>
        <dbReference type="EMBL" id="ADZ10443.1"/>
    </source>
</evidence>
<dbReference type="KEGG" id="mel:Metbo_2229"/>
<dbReference type="Gene3D" id="2.30.40.10">
    <property type="entry name" value="Urease, subunit C, domain 1"/>
    <property type="match status" value="1"/>
</dbReference>
<feature type="domain" description="Amidohydrolase-related" evidence="1">
    <location>
        <begin position="50"/>
        <end position="380"/>
    </location>
</feature>
<dbReference type="RefSeq" id="WP_013645794.1">
    <property type="nucleotide sequence ID" value="NC_015216.1"/>
</dbReference>
<accession>F0TCQ3</accession>
<evidence type="ECO:0000313" key="3">
    <source>
        <dbReference type="Proteomes" id="UP000007490"/>
    </source>
</evidence>
<dbReference type="SUPFAM" id="SSF51338">
    <property type="entry name" value="Composite domain of metallo-dependent hydrolases"/>
    <property type="match status" value="1"/>
</dbReference>
<keyword evidence="3" id="KW-1185">Reference proteome</keyword>
<gene>
    <name evidence="2" type="ordered locus">Metbo_2229</name>
</gene>
<dbReference type="HOGENOM" id="CLU_012358_1_0_2"/>
<dbReference type="EMBL" id="CP002551">
    <property type="protein sequence ID" value="ADZ10443.1"/>
    <property type="molecule type" value="Genomic_DNA"/>
</dbReference>
<proteinExistence type="predicted"/>
<protein>
    <submittedName>
        <fullName evidence="2">S-adenosylhomocysteine deaminase</fullName>
        <ecNumber evidence="2">3.5.4.28</ecNumber>
    </submittedName>
</protein>
<dbReference type="STRING" id="877455.Metbo_2229"/>
<dbReference type="InterPro" id="IPR011059">
    <property type="entry name" value="Metal-dep_hydrolase_composite"/>
</dbReference>
<dbReference type="PANTHER" id="PTHR43794">
    <property type="entry name" value="AMINOHYDROLASE SSNA-RELATED"/>
    <property type="match status" value="1"/>
</dbReference>
<dbReference type="EC" id="3.5.4.28" evidence="2"/>
<keyword evidence="2" id="KW-0378">Hydrolase</keyword>
<dbReference type="Proteomes" id="UP000007490">
    <property type="component" value="Chromosome"/>
</dbReference>
<dbReference type="InterPro" id="IPR050287">
    <property type="entry name" value="MTA/SAH_deaminase"/>
</dbReference>
<dbReference type="Gene3D" id="3.20.20.140">
    <property type="entry name" value="Metal-dependent hydrolases"/>
    <property type="match status" value="1"/>
</dbReference>
<dbReference type="AlphaFoldDB" id="F0TCQ3"/>
<evidence type="ECO:0000259" key="1">
    <source>
        <dbReference type="Pfam" id="PF01979"/>
    </source>
</evidence>
<reference evidence="2 3" key="2">
    <citation type="journal article" date="2014" name="Int. J. Syst. Evol. Microbiol.">
        <title>Methanobacterium paludis sp. nov. and a novel strain of Methanobacterium lacus isolated from northern peatlands.</title>
        <authorList>
            <person name="Cadillo-Quiroz H."/>
            <person name="Brauer S.L."/>
            <person name="Goodson N."/>
            <person name="Yavitt J.B."/>
            <person name="Zinder S.H."/>
        </authorList>
    </citation>
    <scope>NUCLEOTIDE SEQUENCE [LARGE SCALE GENOMIC DNA]</scope>
    <source>
        <strain evidence="2 3">AL-21</strain>
    </source>
</reference>
<organism evidence="2 3">
    <name type="scientific">Methanobacterium lacus (strain AL-21)</name>
    <dbReference type="NCBI Taxonomy" id="877455"/>
    <lineage>
        <taxon>Archaea</taxon>
        <taxon>Methanobacteriati</taxon>
        <taxon>Methanobacteriota</taxon>
        <taxon>Methanomada group</taxon>
        <taxon>Methanobacteria</taxon>
        <taxon>Methanobacteriales</taxon>
        <taxon>Methanobacteriaceae</taxon>
        <taxon>Methanobacterium</taxon>
    </lineage>
</organism>
<dbReference type="CDD" id="cd01305">
    <property type="entry name" value="archeal_chlorohydrolases"/>
    <property type="match status" value="1"/>
</dbReference>
<dbReference type="InterPro" id="IPR006680">
    <property type="entry name" value="Amidohydro-rel"/>
</dbReference>
<reference evidence="3" key="1">
    <citation type="submission" date="2011-02" db="EMBL/GenBank/DDBJ databases">
        <title>Complete sequence of Methanobacterium sp. AL-21.</title>
        <authorList>
            <consortium name="US DOE Joint Genome Institute"/>
            <person name="Lucas S."/>
            <person name="Copeland A."/>
            <person name="Lapidus A."/>
            <person name="Cheng J.-F."/>
            <person name="Goodwin L."/>
            <person name="Pitluck S."/>
            <person name="Chertkov O."/>
            <person name="Detter J.C."/>
            <person name="Han C."/>
            <person name="Tapia R."/>
            <person name="Land M."/>
            <person name="Hauser L."/>
            <person name="Kyrpides N."/>
            <person name="Ivanova N."/>
            <person name="Mikhailova N."/>
            <person name="Pagani I."/>
            <person name="Cadillo-Quiroz H."/>
            <person name="Imachi H."/>
            <person name="Zinder S."/>
            <person name="Liu W."/>
            <person name="Woyke T."/>
        </authorList>
    </citation>
    <scope>NUCLEOTIDE SEQUENCE [LARGE SCALE GENOMIC DNA]</scope>
    <source>
        <strain evidence="3">AL-21</strain>
    </source>
</reference>
<dbReference type="Pfam" id="PF01979">
    <property type="entry name" value="Amidohydro_1"/>
    <property type="match status" value="1"/>
</dbReference>
<dbReference type="OrthoDB" id="42910at2157"/>
<dbReference type="GO" id="GO:0050270">
    <property type="term" value="F:S-adenosylhomocysteine deaminase activity"/>
    <property type="evidence" value="ECO:0007669"/>
    <property type="project" value="UniProtKB-EC"/>
</dbReference>
<sequence>MITIKNAKVLCREAMELQKLNIIIQDNEIVELTPRGSKGRVVDGQNCVAAPSLINSHVHIGDSVAKDVGDGEPIEKIVKPPNGIKHRILGETSSKEMMNSMRNSMEEMLQTGTTTFVDFREGGVEGIEILEEASKNIPIRKIVLGRHASFQESDDLTQIKMAAKEILNHCDGIGLSGFGEIKDDVARLIVETCDEVGKLSAIHVAEYLKLQSESLNVHGKTEIQRAVDAGFNLLIHMTEPVDHDLETVGRSNATVVSCPRSNGALSVGIPPIKAMLDNGVNVALGTDNLMFNSPNMFSEMEYALKVTRGIYKTHLDPLEIFKMATVNPAKALGLEAGVIEEGKIADIMLIKGVSGDPILSIINRTRSKGINTLIKDGSVVLGA</sequence>